<dbReference type="KEGG" id="ksk:KSE_46830"/>
<organism evidence="1 2">
    <name type="scientific">Kitasatospora setae (strain ATCC 33774 / DSM 43861 / JCM 3304 / KCC A-0304 / NBRC 14216 / KM-6054)</name>
    <name type="common">Streptomyces setae</name>
    <dbReference type="NCBI Taxonomy" id="452652"/>
    <lineage>
        <taxon>Bacteria</taxon>
        <taxon>Bacillati</taxon>
        <taxon>Actinomycetota</taxon>
        <taxon>Actinomycetes</taxon>
        <taxon>Kitasatosporales</taxon>
        <taxon>Streptomycetaceae</taxon>
        <taxon>Kitasatospora</taxon>
    </lineage>
</organism>
<dbReference type="STRING" id="452652.KSE_46830"/>
<name>E4NG34_KITSK</name>
<dbReference type="Proteomes" id="UP000007076">
    <property type="component" value="Chromosome"/>
</dbReference>
<sequence length="165" mass="17420">MLNPVDLSKVIRPDSVSGRDPDEIHKAVAWWVGSCLVLTAKVHGVVLVDDGTELAKAYSALFAQGAINCRSYAATVSVLGEGDEDLLAYGVRTFQVPGARISSAGDQVVIRLLAADGTVIGIGSGLEKISDLIARDKVPLPVNDRARGHIVYRLDLATHYAAAKG</sequence>
<evidence type="ECO:0000313" key="2">
    <source>
        <dbReference type="Proteomes" id="UP000007076"/>
    </source>
</evidence>
<accession>E4NG34</accession>
<evidence type="ECO:0000313" key="1">
    <source>
        <dbReference type="EMBL" id="BAJ30464.1"/>
    </source>
</evidence>
<keyword evidence="2" id="KW-1185">Reference proteome</keyword>
<dbReference type="PATRIC" id="fig|452652.3.peg.4674"/>
<dbReference type="HOGENOM" id="CLU_1608661_0_0_11"/>
<dbReference type="RefSeq" id="WP_014137763.1">
    <property type="nucleotide sequence ID" value="NC_016109.1"/>
</dbReference>
<proteinExistence type="predicted"/>
<protein>
    <submittedName>
        <fullName evidence="1">Uncharacterized protein</fullName>
    </submittedName>
</protein>
<dbReference type="AlphaFoldDB" id="E4NG34"/>
<dbReference type="eggNOG" id="ENOG5031V7E">
    <property type="taxonomic scope" value="Bacteria"/>
</dbReference>
<dbReference type="EMBL" id="AP010968">
    <property type="protein sequence ID" value="BAJ30464.1"/>
    <property type="molecule type" value="Genomic_DNA"/>
</dbReference>
<gene>
    <name evidence="1" type="ordered locus">KSE_46830</name>
</gene>
<reference evidence="1 2" key="1">
    <citation type="journal article" date="2010" name="DNA Res.">
        <title>Genome sequence of Kitasatospora setae NBRC 14216T: an evolutionary snapshot of the family Streptomycetaceae.</title>
        <authorList>
            <person name="Ichikawa N."/>
            <person name="Oguchi A."/>
            <person name="Ikeda H."/>
            <person name="Ishikawa J."/>
            <person name="Kitani S."/>
            <person name="Watanabe Y."/>
            <person name="Nakamura S."/>
            <person name="Katano Y."/>
            <person name="Kishi E."/>
            <person name="Sasagawa M."/>
            <person name="Ankai A."/>
            <person name="Fukui S."/>
            <person name="Hashimoto Y."/>
            <person name="Kamata S."/>
            <person name="Otoguro M."/>
            <person name="Tanikawa S."/>
            <person name="Nihira T."/>
            <person name="Horinouchi S."/>
            <person name="Ohnishi Y."/>
            <person name="Hayakawa M."/>
            <person name="Kuzuyama T."/>
            <person name="Arisawa A."/>
            <person name="Nomoto F."/>
            <person name="Miura H."/>
            <person name="Takahashi Y."/>
            <person name="Fujita N."/>
        </authorList>
    </citation>
    <scope>NUCLEOTIDE SEQUENCE [LARGE SCALE GENOMIC DNA]</scope>
    <source>
        <strain evidence="2">ATCC 33774 / DSM 43861 / JCM 3304 / KCC A-0304 / NBRC 14216 / KM-6054</strain>
    </source>
</reference>